<organism evidence="3 4">
    <name type="scientific">Sphingobacterium allocomposti</name>
    <dbReference type="NCBI Taxonomy" id="415956"/>
    <lineage>
        <taxon>Bacteria</taxon>
        <taxon>Pseudomonadati</taxon>
        <taxon>Bacteroidota</taxon>
        <taxon>Sphingobacteriia</taxon>
        <taxon>Sphingobacteriales</taxon>
        <taxon>Sphingobacteriaceae</taxon>
        <taxon>Sphingobacterium</taxon>
    </lineage>
</organism>
<gene>
    <name evidence="3" type="ORF">BC792_10510</name>
</gene>
<keyword evidence="4" id="KW-1185">Reference proteome</keyword>
<reference evidence="3 4" key="1">
    <citation type="submission" date="2019-07" db="EMBL/GenBank/DDBJ databases">
        <title>Genomic Encyclopedia of Archaeal and Bacterial Type Strains, Phase II (KMG-II): from individual species to whole genera.</title>
        <authorList>
            <person name="Goeker M."/>
        </authorList>
    </citation>
    <scope>NUCLEOTIDE SEQUENCE [LARGE SCALE GENOMIC DNA]</scope>
    <source>
        <strain evidence="3 4">DSM 18850</strain>
    </source>
</reference>
<dbReference type="OrthoDB" id="1000417at2"/>
<name>A0A5S5DKQ0_9SPHI</name>
<dbReference type="InterPro" id="IPR041497">
    <property type="entry name" value="Thump-like"/>
</dbReference>
<dbReference type="Gene3D" id="1.10.10.1110">
    <property type="entry name" value="Methyltransferase PG1098, N-terminal domain"/>
    <property type="match status" value="1"/>
</dbReference>
<comment type="caution">
    <text evidence="3">The sequence shown here is derived from an EMBL/GenBank/DDBJ whole genome shotgun (WGS) entry which is preliminary data.</text>
</comment>
<dbReference type="Pfam" id="PF22013">
    <property type="entry name" value="PG_1098_Fer"/>
    <property type="match status" value="1"/>
</dbReference>
<dbReference type="Pfam" id="PF18096">
    <property type="entry name" value="Thump_like"/>
    <property type="match status" value="1"/>
</dbReference>
<dbReference type="RefSeq" id="WP_148907921.1">
    <property type="nucleotide sequence ID" value="NZ_VNHX01000005.1"/>
</dbReference>
<dbReference type="EMBL" id="VNHX01000005">
    <property type="protein sequence ID" value="TYP96523.1"/>
    <property type="molecule type" value="Genomic_DNA"/>
</dbReference>
<evidence type="ECO:0000313" key="4">
    <source>
        <dbReference type="Proteomes" id="UP000325105"/>
    </source>
</evidence>
<feature type="domain" description="THUMP-like" evidence="1">
    <location>
        <begin position="323"/>
        <end position="388"/>
    </location>
</feature>
<evidence type="ECO:0000313" key="3">
    <source>
        <dbReference type="EMBL" id="TYP96523.1"/>
    </source>
</evidence>
<dbReference type="InterPro" id="IPR054168">
    <property type="entry name" value="PG_1098_Fer"/>
</dbReference>
<sequence>MNKAILSPDVQAFIYANRDKDVAAIALAKSPFDNVQSRELAAQVDGLQRIKKKVAEWHNVPGLYFPDKLNLEQASSMATGGFKASLIKHGSRLIDLTGGFGVDSFYFAQRALEVTHCEINEHLSAIVAHNFDVLRLFNITCFSGDGVQKIRQSSQTYDYIYIDPSRRVNQKKVFRLEDCVPDIIALQDLFFERATCIITKLAPLLDIHLALKQLEHVRDVYVVSVDNDCKELLFIQQKAYDGETTIHAVRLQPDGPQDLSFTNTEEKEHEVPLSPPRTFLYDPDVAINKAGAFKTVGIRYGLHKLGLHTHLYTSDELVPSFPGKCFKIVAVHPLRALKKEMLLKKANVVSKNFPLRVDDLRKKFGIRDGGDDFLYFCTLHDGEHVAIHGIRQIS</sequence>
<dbReference type="SUPFAM" id="SSF53335">
    <property type="entry name" value="S-adenosyl-L-methionine-dependent methyltransferases"/>
    <property type="match status" value="1"/>
</dbReference>
<accession>A0A5S5DKQ0</accession>
<feature type="domain" description="PG-1098 ferredoxin-like" evidence="2">
    <location>
        <begin position="279"/>
        <end position="322"/>
    </location>
</feature>
<evidence type="ECO:0000259" key="2">
    <source>
        <dbReference type="Pfam" id="PF22013"/>
    </source>
</evidence>
<dbReference type="InterPro" id="IPR029063">
    <property type="entry name" value="SAM-dependent_MTases_sf"/>
</dbReference>
<proteinExistence type="predicted"/>
<dbReference type="AlphaFoldDB" id="A0A5S5DKQ0"/>
<dbReference type="Gene3D" id="3.40.50.150">
    <property type="entry name" value="Vaccinia Virus protein VP39"/>
    <property type="match status" value="1"/>
</dbReference>
<protein>
    <submittedName>
        <fullName evidence="3">Uncharacterized protein</fullName>
    </submittedName>
</protein>
<evidence type="ECO:0000259" key="1">
    <source>
        <dbReference type="Pfam" id="PF18096"/>
    </source>
</evidence>
<dbReference type="Proteomes" id="UP000325105">
    <property type="component" value="Unassembled WGS sequence"/>
</dbReference>